<protein>
    <recommendedName>
        <fullName evidence="3">AAA domain-domain-containing protein</fullName>
    </recommendedName>
</protein>
<dbReference type="STRING" id="4999.A0A1Y1UUY7"/>
<dbReference type="Proteomes" id="UP000193218">
    <property type="component" value="Unassembled WGS sequence"/>
</dbReference>
<sequence>MSNAVILINGFPGVGKSSVARELMALLPHSTLLEAQALDLAANAAHEVTSRSNAELRKRLRETILRSLAPVGTGVGAQSRIMVITDTLLSSPPTSAFLQSYLACCRSNGIILIHIILSCDSSTNVSRLGSGSKIDEDTLVAMRMEEEIGQYLSLQDKVRGGSMPGLSGEMELDNSNLGAKDTAARVGEYCIDLLKRQGWSLQPAKRV</sequence>
<proteinExistence type="predicted"/>
<gene>
    <name evidence="1" type="ORF">BD324DRAFT_54721</name>
</gene>
<accession>A0A1Y1UUY7</accession>
<dbReference type="InterPro" id="IPR027417">
    <property type="entry name" value="P-loop_NTPase"/>
</dbReference>
<dbReference type="Gene3D" id="3.40.50.300">
    <property type="entry name" value="P-loop containing nucleotide triphosphate hydrolases"/>
    <property type="match status" value="1"/>
</dbReference>
<dbReference type="SUPFAM" id="SSF52540">
    <property type="entry name" value="P-loop containing nucleoside triphosphate hydrolases"/>
    <property type="match status" value="1"/>
</dbReference>
<dbReference type="InParanoid" id="A0A1Y1UUY7"/>
<keyword evidence="2" id="KW-1185">Reference proteome</keyword>
<organism evidence="1 2">
    <name type="scientific">Kockovaella imperatae</name>
    <dbReference type="NCBI Taxonomy" id="4999"/>
    <lineage>
        <taxon>Eukaryota</taxon>
        <taxon>Fungi</taxon>
        <taxon>Dikarya</taxon>
        <taxon>Basidiomycota</taxon>
        <taxon>Agaricomycotina</taxon>
        <taxon>Tremellomycetes</taxon>
        <taxon>Tremellales</taxon>
        <taxon>Cuniculitremaceae</taxon>
        <taxon>Kockovaella</taxon>
    </lineage>
</organism>
<evidence type="ECO:0000313" key="1">
    <source>
        <dbReference type="EMBL" id="ORX41286.1"/>
    </source>
</evidence>
<reference evidence="1 2" key="1">
    <citation type="submission" date="2017-03" db="EMBL/GenBank/DDBJ databases">
        <title>Widespread Adenine N6-methylation of Active Genes in Fungi.</title>
        <authorList>
            <consortium name="DOE Joint Genome Institute"/>
            <person name="Mondo S.J."/>
            <person name="Dannebaum R.O."/>
            <person name="Kuo R.C."/>
            <person name="Louie K.B."/>
            <person name="Bewick A.J."/>
            <person name="Labutti K."/>
            <person name="Haridas S."/>
            <person name="Kuo A."/>
            <person name="Salamov A."/>
            <person name="Ahrendt S.R."/>
            <person name="Lau R."/>
            <person name="Bowen B.P."/>
            <person name="Lipzen A."/>
            <person name="Sullivan W."/>
            <person name="Andreopoulos W.B."/>
            <person name="Clum A."/>
            <person name="Lindquist E."/>
            <person name="Daum C."/>
            <person name="Northen T.R."/>
            <person name="Ramamoorthy G."/>
            <person name="Schmitz R.J."/>
            <person name="Gryganskyi A."/>
            <person name="Culley D."/>
            <person name="Magnuson J."/>
            <person name="James T.Y."/>
            <person name="O'Malley M.A."/>
            <person name="Stajich J.E."/>
            <person name="Spatafora J.W."/>
            <person name="Visel A."/>
            <person name="Grigoriev I.V."/>
        </authorList>
    </citation>
    <scope>NUCLEOTIDE SEQUENCE [LARGE SCALE GENOMIC DNA]</scope>
    <source>
        <strain evidence="1 2">NRRL Y-17943</strain>
    </source>
</reference>
<dbReference type="AlphaFoldDB" id="A0A1Y1UUY7"/>
<dbReference type="RefSeq" id="XP_021874965.1">
    <property type="nucleotide sequence ID" value="XM_022013014.1"/>
</dbReference>
<dbReference type="OrthoDB" id="5426988at2759"/>
<dbReference type="EMBL" id="NBSH01000001">
    <property type="protein sequence ID" value="ORX41286.1"/>
    <property type="molecule type" value="Genomic_DNA"/>
</dbReference>
<dbReference type="GeneID" id="33554822"/>
<comment type="caution">
    <text evidence="1">The sequence shown here is derived from an EMBL/GenBank/DDBJ whole genome shotgun (WGS) entry which is preliminary data.</text>
</comment>
<name>A0A1Y1UUY7_9TREE</name>
<evidence type="ECO:0008006" key="3">
    <source>
        <dbReference type="Google" id="ProtNLM"/>
    </source>
</evidence>
<evidence type="ECO:0000313" key="2">
    <source>
        <dbReference type="Proteomes" id="UP000193218"/>
    </source>
</evidence>